<evidence type="ECO:0000313" key="3">
    <source>
        <dbReference type="EMBL" id="MFC5995183.1"/>
    </source>
</evidence>
<evidence type="ECO:0000256" key="1">
    <source>
        <dbReference type="SAM" id="MobiDB-lite"/>
    </source>
</evidence>
<dbReference type="InterPro" id="IPR020556">
    <property type="entry name" value="Amidase_CS"/>
</dbReference>
<dbReference type="SUPFAM" id="SSF75304">
    <property type="entry name" value="Amidase signature (AS) enzymes"/>
    <property type="match status" value="1"/>
</dbReference>
<accession>A0ABW1J2X4</accession>
<sequence>MPVELPDPDAISAAATRYGLTLTQKDRESFQPFVHGLLGSWDAVERLYAQIAPTAPERKWTRPANLENPFNAWYVTTEIRESGDGPLAGRTVAIKDNTAVAGVPMMNGSNTLEGFIPSRDATVVARLLAAGATIAGKAVCEDLCFSGGSHTSRTGPVRNPWDETRSTGGSSSGSGALVAGGVVDLATGGDQGGSVRIPAAYCGIVGHKPTHGLVPYTGAFPIEQTLDHLGPMTRTVADAALMLAVMAGRDGFDPRQPTDLAVEDYVGALSRSAEGLRVGVVTEGFGHPNAEPGVDDRVREATETLRQAGLTVEEVSIPWHLHGPRIWDVIATEGAAAQMVEANGYGMNWQGLYDPELIEHYGTRWRANPDEFSQTVQFVLLTGGYAMSRYHGKHYAMARNLATHLRTAYDDALARHDVLVMPTLPLTATVIPDADAPREETIPRALEMLANTATFDVTGHPATSVPAGLADGRPVGMMIIGRHFDDATTLRVAHAFEQAVGGFPTPSSATGGSRA</sequence>
<gene>
    <name evidence="3" type="ORF">ACFQE5_13275</name>
</gene>
<evidence type="ECO:0000313" key="4">
    <source>
        <dbReference type="Proteomes" id="UP001596302"/>
    </source>
</evidence>
<evidence type="ECO:0000259" key="2">
    <source>
        <dbReference type="Pfam" id="PF01425"/>
    </source>
</evidence>
<dbReference type="Gene3D" id="3.90.1300.10">
    <property type="entry name" value="Amidase signature (AS) domain"/>
    <property type="match status" value="1"/>
</dbReference>
<dbReference type="InterPro" id="IPR023631">
    <property type="entry name" value="Amidase_dom"/>
</dbReference>
<dbReference type="Proteomes" id="UP001596302">
    <property type="component" value="Unassembled WGS sequence"/>
</dbReference>
<dbReference type="PANTHER" id="PTHR11895:SF170">
    <property type="entry name" value="AMIDASE"/>
    <property type="match status" value="1"/>
</dbReference>
<proteinExistence type="predicted"/>
<dbReference type="Pfam" id="PF01425">
    <property type="entry name" value="Amidase"/>
    <property type="match status" value="1"/>
</dbReference>
<comment type="caution">
    <text evidence="3">The sequence shown here is derived from an EMBL/GenBank/DDBJ whole genome shotgun (WGS) entry which is preliminary data.</text>
</comment>
<dbReference type="Gene3D" id="1.10.20.60">
    <property type="entry name" value="Glu-tRNAGln amidotransferase C subunit, N-terminal domain"/>
    <property type="match status" value="1"/>
</dbReference>
<organism evidence="3 4">
    <name type="scientific">Pseudonocardia hispaniensis</name>
    <dbReference type="NCBI Taxonomy" id="904933"/>
    <lineage>
        <taxon>Bacteria</taxon>
        <taxon>Bacillati</taxon>
        <taxon>Actinomycetota</taxon>
        <taxon>Actinomycetes</taxon>
        <taxon>Pseudonocardiales</taxon>
        <taxon>Pseudonocardiaceae</taxon>
        <taxon>Pseudonocardia</taxon>
    </lineage>
</organism>
<dbReference type="PROSITE" id="PS00571">
    <property type="entry name" value="AMIDASES"/>
    <property type="match status" value="1"/>
</dbReference>
<dbReference type="RefSeq" id="WP_379585203.1">
    <property type="nucleotide sequence ID" value="NZ_JBHSQW010000026.1"/>
</dbReference>
<dbReference type="InterPro" id="IPR036928">
    <property type="entry name" value="AS_sf"/>
</dbReference>
<dbReference type="EMBL" id="JBHSQW010000026">
    <property type="protein sequence ID" value="MFC5995183.1"/>
    <property type="molecule type" value="Genomic_DNA"/>
</dbReference>
<dbReference type="NCBIfam" id="NF005565">
    <property type="entry name" value="PRK07235.1"/>
    <property type="match status" value="1"/>
</dbReference>
<dbReference type="InterPro" id="IPR000120">
    <property type="entry name" value="Amidase"/>
</dbReference>
<name>A0ABW1J2X4_9PSEU</name>
<protein>
    <submittedName>
        <fullName evidence="3">Amidase</fullName>
    </submittedName>
</protein>
<reference evidence="4" key="1">
    <citation type="journal article" date="2019" name="Int. J. Syst. Evol. Microbiol.">
        <title>The Global Catalogue of Microorganisms (GCM) 10K type strain sequencing project: providing services to taxonomists for standard genome sequencing and annotation.</title>
        <authorList>
            <consortium name="The Broad Institute Genomics Platform"/>
            <consortium name="The Broad Institute Genome Sequencing Center for Infectious Disease"/>
            <person name="Wu L."/>
            <person name="Ma J."/>
        </authorList>
    </citation>
    <scope>NUCLEOTIDE SEQUENCE [LARGE SCALE GENOMIC DNA]</scope>
    <source>
        <strain evidence="4">CCM 8391</strain>
    </source>
</reference>
<dbReference type="PANTHER" id="PTHR11895">
    <property type="entry name" value="TRANSAMIDASE"/>
    <property type="match status" value="1"/>
</dbReference>
<keyword evidence="4" id="KW-1185">Reference proteome</keyword>
<feature type="region of interest" description="Disordered" evidence="1">
    <location>
        <begin position="151"/>
        <end position="173"/>
    </location>
</feature>
<feature type="domain" description="Amidase" evidence="2">
    <location>
        <begin position="43"/>
        <end position="490"/>
    </location>
</feature>